<sequence>MDLQAQIREAREIRRMKWEEETKAELAAQSEPAQVASNHPETVIDMSATEITNKKRRLMSSTSSDDIEFMGEKKPMSAKRVKVDSDTGMKPERMLPAPQIFSVSEIMQNLVLTYLPS</sequence>
<evidence type="ECO:0000313" key="2">
    <source>
        <dbReference type="Proteomes" id="UP001241377"/>
    </source>
</evidence>
<protein>
    <submittedName>
        <fullName evidence="1">Uncharacterized protein</fullName>
    </submittedName>
</protein>
<gene>
    <name evidence="1" type="ORF">QFC19_001004</name>
</gene>
<comment type="caution">
    <text evidence="1">The sequence shown here is derived from an EMBL/GenBank/DDBJ whole genome shotgun (WGS) entry which is preliminary data.</text>
</comment>
<reference evidence="1" key="1">
    <citation type="submission" date="2023-04" db="EMBL/GenBank/DDBJ databases">
        <title>Draft Genome sequencing of Naganishia species isolated from polar environments using Oxford Nanopore Technology.</title>
        <authorList>
            <person name="Leo P."/>
            <person name="Venkateswaran K."/>
        </authorList>
    </citation>
    <scope>NUCLEOTIDE SEQUENCE</scope>
    <source>
        <strain evidence="1">MNA-CCFEE 5261</strain>
    </source>
</reference>
<organism evidence="1 2">
    <name type="scientific">Naganishia cerealis</name>
    <dbReference type="NCBI Taxonomy" id="610337"/>
    <lineage>
        <taxon>Eukaryota</taxon>
        <taxon>Fungi</taxon>
        <taxon>Dikarya</taxon>
        <taxon>Basidiomycota</taxon>
        <taxon>Agaricomycotina</taxon>
        <taxon>Tremellomycetes</taxon>
        <taxon>Filobasidiales</taxon>
        <taxon>Filobasidiaceae</taxon>
        <taxon>Naganishia</taxon>
    </lineage>
</organism>
<name>A0ACC2WM62_9TREE</name>
<proteinExistence type="predicted"/>
<evidence type="ECO:0000313" key="1">
    <source>
        <dbReference type="EMBL" id="KAJ9111647.1"/>
    </source>
</evidence>
<dbReference type="Proteomes" id="UP001241377">
    <property type="component" value="Unassembled WGS sequence"/>
</dbReference>
<dbReference type="EMBL" id="JASBWR010000007">
    <property type="protein sequence ID" value="KAJ9111647.1"/>
    <property type="molecule type" value="Genomic_DNA"/>
</dbReference>
<accession>A0ACC2WM62</accession>
<keyword evidence="2" id="KW-1185">Reference proteome</keyword>